<dbReference type="RefSeq" id="WP_074842089.1">
    <property type="nucleotide sequence ID" value="NZ_CVPC01000002.1"/>
</dbReference>
<dbReference type="InterPro" id="IPR003594">
    <property type="entry name" value="HATPase_dom"/>
</dbReference>
<dbReference type="PROSITE" id="PS50109">
    <property type="entry name" value="HIS_KIN"/>
    <property type="match status" value="1"/>
</dbReference>
<name>A0A0U1NI03_9RHOB</name>
<dbReference type="PANTHER" id="PTHR44936">
    <property type="entry name" value="SENSOR PROTEIN CREC"/>
    <property type="match status" value="1"/>
</dbReference>
<feature type="transmembrane region" description="Helical" evidence="15">
    <location>
        <begin position="159"/>
        <end position="178"/>
    </location>
</feature>
<keyword evidence="12 15" id="KW-1133">Transmembrane helix</keyword>
<evidence type="ECO:0000256" key="1">
    <source>
        <dbReference type="ARBA" id="ARBA00000085"/>
    </source>
</evidence>
<keyword evidence="8 15" id="KW-0812">Transmembrane</keyword>
<keyword evidence="10" id="KW-0418">Kinase</keyword>
<keyword evidence="14 15" id="KW-0472">Membrane</keyword>
<sequence>MIFPWLKRYMPRSLYGRAALILILPVAVLQIVVALAFAQRHFDGVTEQMSRVLAIELRYLTSQINNAAGAETAVVEAGRIARALDMELTADPVDGVIKGWSDISGITIARVLNGEVPKLSGINLALEPSLVGVTLSTDHGLFTVTLDRRRLSPKNPHQLFVWMVAIGAVMLVISYMFLRNQLRPVKRLAVAAAAFGRGQVVSLTPTGATEMRAAGTAFLDMRARIERQAQQRRLMLSGISHDLRTPLTRMRLGLSLMDEDTSELEGDVDAMQQMLDAFLNFARDEGTEETEIADLGQLITDAIQQSQRAGFDVKAVDAISTVSMPLRPMAIGRLLDNLISNGAKYGTRVGVSLAVSERSVCITIEDDGPGIEPEFYDTALRPFTRLEGGRNQNKVAGVGLGLAIANDIVRSHGGSLRLGVSDALGGLRVDVVLSRPAPD</sequence>
<feature type="domain" description="HAMP" evidence="17">
    <location>
        <begin position="179"/>
        <end position="230"/>
    </location>
</feature>
<accession>A0A0U1NI03</accession>
<evidence type="ECO:0000256" key="2">
    <source>
        <dbReference type="ARBA" id="ARBA00004429"/>
    </source>
</evidence>
<dbReference type="PRINTS" id="PR00344">
    <property type="entry name" value="BCTRLSENSOR"/>
</dbReference>
<evidence type="ECO:0000256" key="6">
    <source>
        <dbReference type="ARBA" id="ARBA00022553"/>
    </source>
</evidence>
<dbReference type="OrthoDB" id="9804645at2"/>
<evidence type="ECO:0000256" key="5">
    <source>
        <dbReference type="ARBA" id="ARBA00022519"/>
    </source>
</evidence>
<dbReference type="SMART" id="SM00387">
    <property type="entry name" value="HATPase_c"/>
    <property type="match status" value="1"/>
</dbReference>
<protein>
    <recommendedName>
        <fullName evidence="3">histidine kinase</fullName>
        <ecNumber evidence="3">2.7.13.3</ecNumber>
    </recommendedName>
</protein>
<dbReference type="GO" id="GO:0005524">
    <property type="term" value="F:ATP binding"/>
    <property type="evidence" value="ECO:0007669"/>
    <property type="project" value="UniProtKB-KW"/>
</dbReference>
<dbReference type="InterPro" id="IPR003660">
    <property type="entry name" value="HAMP_dom"/>
</dbReference>
<keyword evidence="7 18" id="KW-0808">Transferase</keyword>
<keyword evidence="13" id="KW-0902">Two-component regulatory system</keyword>
<keyword evidence="5" id="KW-0997">Cell inner membrane</keyword>
<keyword evidence="19" id="KW-1185">Reference proteome</keyword>
<dbReference type="Gene3D" id="3.30.565.10">
    <property type="entry name" value="Histidine kinase-like ATPase, C-terminal domain"/>
    <property type="match status" value="1"/>
</dbReference>
<keyword evidence="11" id="KW-0067">ATP-binding</keyword>
<dbReference type="STRING" id="282199.GCA_001049735_00386"/>
<evidence type="ECO:0000256" key="12">
    <source>
        <dbReference type="ARBA" id="ARBA00022989"/>
    </source>
</evidence>
<proteinExistence type="predicted"/>
<dbReference type="PANTHER" id="PTHR44936:SF5">
    <property type="entry name" value="SENSOR HISTIDINE KINASE ENVZ"/>
    <property type="match status" value="1"/>
</dbReference>
<evidence type="ECO:0000256" key="11">
    <source>
        <dbReference type="ARBA" id="ARBA00022840"/>
    </source>
</evidence>
<dbReference type="CDD" id="cd00075">
    <property type="entry name" value="HATPase"/>
    <property type="match status" value="1"/>
</dbReference>
<dbReference type="Pfam" id="PF02518">
    <property type="entry name" value="HATPase_c"/>
    <property type="match status" value="1"/>
</dbReference>
<evidence type="ECO:0000256" key="9">
    <source>
        <dbReference type="ARBA" id="ARBA00022741"/>
    </source>
</evidence>
<evidence type="ECO:0000259" key="17">
    <source>
        <dbReference type="PROSITE" id="PS50885"/>
    </source>
</evidence>
<dbReference type="AlphaFoldDB" id="A0A0U1NI03"/>
<dbReference type="SUPFAM" id="SSF55874">
    <property type="entry name" value="ATPase domain of HSP90 chaperone/DNA topoisomerase II/histidine kinase"/>
    <property type="match status" value="1"/>
</dbReference>
<organism evidence="18 19">
    <name type="scientific">Nereida ignava</name>
    <dbReference type="NCBI Taxonomy" id="282199"/>
    <lineage>
        <taxon>Bacteria</taxon>
        <taxon>Pseudomonadati</taxon>
        <taxon>Pseudomonadota</taxon>
        <taxon>Alphaproteobacteria</taxon>
        <taxon>Rhodobacterales</taxon>
        <taxon>Roseobacteraceae</taxon>
        <taxon>Nereida</taxon>
    </lineage>
</organism>
<evidence type="ECO:0000313" key="19">
    <source>
        <dbReference type="Proteomes" id="UP000048949"/>
    </source>
</evidence>
<evidence type="ECO:0000256" key="10">
    <source>
        <dbReference type="ARBA" id="ARBA00022777"/>
    </source>
</evidence>
<evidence type="ECO:0000313" key="18">
    <source>
        <dbReference type="EMBL" id="CRK74358.1"/>
    </source>
</evidence>
<dbReference type="InterPro" id="IPR004358">
    <property type="entry name" value="Sig_transdc_His_kin-like_C"/>
</dbReference>
<evidence type="ECO:0000256" key="7">
    <source>
        <dbReference type="ARBA" id="ARBA00022679"/>
    </source>
</evidence>
<dbReference type="InterPro" id="IPR036097">
    <property type="entry name" value="HisK_dim/P_sf"/>
</dbReference>
<evidence type="ECO:0000256" key="4">
    <source>
        <dbReference type="ARBA" id="ARBA00022475"/>
    </source>
</evidence>
<evidence type="ECO:0000259" key="16">
    <source>
        <dbReference type="PROSITE" id="PS50109"/>
    </source>
</evidence>
<dbReference type="InterPro" id="IPR036890">
    <property type="entry name" value="HATPase_C_sf"/>
</dbReference>
<dbReference type="PROSITE" id="PS50885">
    <property type="entry name" value="HAMP"/>
    <property type="match status" value="1"/>
</dbReference>
<evidence type="ECO:0000256" key="13">
    <source>
        <dbReference type="ARBA" id="ARBA00023012"/>
    </source>
</evidence>
<dbReference type="GO" id="GO:0000155">
    <property type="term" value="F:phosphorelay sensor kinase activity"/>
    <property type="evidence" value="ECO:0007669"/>
    <property type="project" value="InterPro"/>
</dbReference>
<dbReference type="SMART" id="SM00304">
    <property type="entry name" value="HAMP"/>
    <property type="match status" value="1"/>
</dbReference>
<dbReference type="Proteomes" id="UP000048949">
    <property type="component" value="Unassembled WGS sequence"/>
</dbReference>
<evidence type="ECO:0000256" key="3">
    <source>
        <dbReference type="ARBA" id="ARBA00012438"/>
    </source>
</evidence>
<gene>
    <name evidence="18" type="primary">envZ_1</name>
    <name evidence="18" type="ORF">NIG5292_00386</name>
</gene>
<keyword evidence="9" id="KW-0547">Nucleotide-binding</keyword>
<dbReference type="InterPro" id="IPR005467">
    <property type="entry name" value="His_kinase_dom"/>
</dbReference>
<feature type="domain" description="Histidine kinase" evidence="16">
    <location>
        <begin position="238"/>
        <end position="437"/>
    </location>
</feature>
<dbReference type="CDD" id="cd00082">
    <property type="entry name" value="HisKA"/>
    <property type="match status" value="1"/>
</dbReference>
<keyword evidence="6" id="KW-0597">Phosphoprotein</keyword>
<dbReference type="EC" id="2.7.13.3" evidence="3"/>
<comment type="subcellular location">
    <subcellularLocation>
        <location evidence="2">Cell inner membrane</location>
        <topology evidence="2">Multi-pass membrane protein</topology>
    </subcellularLocation>
</comment>
<dbReference type="Gene3D" id="1.10.287.130">
    <property type="match status" value="1"/>
</dbReference>
<evidence type="ECO:0000256" key="15">
    <source>
        <dbReference type="SAM" id="Phobius"/>
    </source>
</evidence>
<dbReference type="InterPro" id="IPR003661">
    <property type="entry name" value="HisK_dim/P_dom"/>
</dbReference>
<dbReference type="InterPro" id="IPR050980">
    <property type="entry name" value="2C_sensor_his_kinase"/>
</dbReference>
<reference evidence="18 19" key="1">
    <citation type="submission" date="2015-04" db="EMBL/GenBank/DDBJ databases">
        <authorList>
            <person name="Syromyatnikov M.Y."/>
            <person name="Popov V.N."/>
        </authorList>
    </citation>
    <scope>NUCLEOTIDE SEQUENCE [LARGE SCALE GENOMIC DNA]</scope>
    <source>
        <strain evidence="18 19">CECT 5292</strain>
    </source>
</reference>
<evidence type="ECO:0000256" key="8">
    <source>
        <dbReference type="ARBA" id="ARBA00022692"/>
    </source>
</evidence>
<keyword evidence="4" id="KW-1003">Cell membrane</keyword>
<evidence type="ECO:0000256" key="14">
    <source>
        <dbReference type="ARBA" id="ARBA00023136"/>
    </source>
</evidence>
<dbReference type="Pfam" id="PF00512">
    <property type="entry name" value="HisKA"/>
    <property type="match status" value="1"/>
</dbReference>
<dbReference type="SUPFAM" id="SSF47384">
    <property type="entry name" value="Homodimeric domain of signal transducing histidine kinase"/>
    <property type="match status" value="1"/>
</dbReference>
<dbReference type="SMART" id="SM00388">
    <property type="entry name" value="HisKA"/>
    <property type="match status" value="1"/>
</dbReference>
<dbReference type="GO" id="GO:0005886">
    <property type="term" value="C:plasma membrane"/>
    <property type="evidence" value="ECO:0007669"/>
    <property type="project" value="UniProtKB-SubCell"/>
</dbReference>
<dbReference type="EMBL" id="CVQV01000002">
    <property type="protein sequence ID" value="CRK74358.1"/>
    <property type="molecule type" value="Genomic_DNA"/>
</dbReference>
<comment type="catalytic activity">
    <reaction evidence="1">
        <text>ATP + protein L-histidine = ADP + protein N-phospho-L-histidine.</text>
        <dbReference type="EC" id="2.7.13.3"/>
    </reaction>
</comment>